<feature type="transmembrane region" description="Helical" evidence="5">
    <location>
        <begin position="213"/>
        <end position="239"/>
    </location>
</feature>
<evidence type="ECO:0000256" key="3">
    <source>
        <dbReference type="ARBA" id="ARBA00022989"/>
    </source>
</evidence>
<feature type="transmembrane region" description="Helical" evidence="5">
    <location>
        <begin position="112"/>
        <end position="130"/>
    </location>
</feature>
<dbReference type="GeneID" id="801252"/>
<feature type="transmembrane region" description="Helical" evidence="5">
    <location>
        <begin position="167"/>
        <end position="193"/>
    </location>
</feature>
<dbReference type="GO" id="GO:0016020">
    <property type="term" value="C:membrane"/>
    <property type="evidence" value="ECO:0007669"/>
    <property type="project" value="UniProtKB-SubCell"/>
</dbReference>
<dbReference type="GO" id="GO:0042773">
    <property type="term" value="P:ATP synthesis coupled electron transport"/>
    <property type="evidence" value="ECO:0007669"/>
    <property type="project" value="InterPro"/>
</dbReference>
<protein>
    <submittedName>
        <fullName evidence="7">NADH dehydrogenase subunit 2</fullName>
        <ecNumber evidence="7">1.6.5.3</ecNumber>
    </submittedName>
</protein>
<evidence type="ECO:0000256" key="5">
    <source>
        <dbReference type="SAM" id="Phobius"/>
    </source>
</evidence>
<dbReference type="PANTHER" id="PTHR22773">
    <property type="entry name" value="NADH DEHYDROGENASE"/>
    <property type="match status" value="1"/>
</dbReference>
<dbReference type="InterPro" id="IPR010096">
    <property type="entry name" value="NADH-Q_OxRdtase_suN/2"/>
</dbReference>
<dbReference type="HAMAP" id="MF_00445">
    <property type="entry name" value="NDH1_NuoN_1"/>
    <property type="match status" value="1"/>
</dbReference>
<accession>Q9G860</accession>
<dbReference type="GO" id="GO:0008137">
    <property type="term" value="F:NADH dehydrogenase (ubiquinone) activity"/>
    <property type="evidence" value="ECO:0007669"/>
    <property type="project" value="InterPro"/>
</dbReference>
<dbReference type="InterPro" id="IPR001750">
    <property type="entry name" value="ND/Mrp_TM"/>
</dbReference>
<dbReference type="GO" id="GO:0016491">
    <property type="term" value="F:oxidoreductase activity"/>
    <property type="evidence" value="ECO:0007669"/>
    <property type="project" value="UniProtKB-KW"/>
</dbReference>
<evidence type="ECO:0000256" key="4">
    <source>
        <dbReference type="ARBA" id="ARBA00023136"/>
    </source>
</evidence>
<dbReference type="EC" id="1.6.5.3" evidence="7"/>
<keyword evidence="7" id="KW-0560">Oxidoreductase</keyword>
<organism evidence="7">
    <name type="scientific">Malawimonas jakobiformis</name>
    <name type="common">Flagellated protozoan</name>
    <dbReference type="NCBI Taxonomy" id="136089"/>
    <lineage>
        <taxon>Eukaryota</taxon>
        <taxon>Malawimonadida</taxon>
        <taxon>Malawimonadidae</taxon>
        <taxon>Malawimonas</taxon>
    </lineage>
</organism>
<feature type="transmembrane region" description="Helical" evidence="5">
    <location>
        <begin position="251"/>
        <end position="275"/>
    </location>
</feature>
<reference evidence="7" key="1">
    <citation type="submission" date="2000-08" db="EMBL/GenBank/DDBJ databases">
        <title>Comparative analysis of mitochondrial genomes of the ancient jakobid protists.</title>
        <authorList>
            <person name="Burger G."/>
            <person name="O'Kelly C.J."/>
            <person name="Gray W.M."/>
        </authorList>
    </citation>
    <scope>NUCLEOTIDE SEQUENCE</scope>
    <source>
        <strain evidence="7">ATCC 50310</strain>
    </source>
</reference>
<feature type="transmembrane region" description="Helical" evidence="5">
    <location>
        <begin position="83"/>
        <end position="105"/>
    </location>
</feature>
<geneLocation type="mitochondrion" evidence="7"/>
<dbReference type="RefSeq" id="NP_066350.1">
    <property type="nucleotide sequence ID" value="NC_002553.1"/>
</dbReference>
<evidence type="ECO:0000259" key="6">
    <source>
        <dbReference type="Pfam" id="PF00361"/>
    </source>
</evidence>
<dbReference type="Pfam" id="PF00361">
    <property type="entry name" value="Proton_antipo_M"/>
    <property type="match status" value="1"/>
</dbReference>
<feature type="transmembrane region" description="Helical" evidence="5">
    <location>
        <begin position="415"/>
        <end position="439"/>
    </location>
</feature>
<feature type="transmembrane region" description="Helical" evidence="5">
    <location>
        <begin position="281"/>
        <end position="302"/>
    </location>
</feature>
<comment type="subcellular location">
    <subcellularLocation>
        <location evidence="1">Membrane</location>
        <topology evidence="1">Multi-pass membrane protein</topology>
    </subcellularLocation>
</comment>
<dbReference type="EMBL" id="AF295546">
    <property type="protein sequence ID" value="AAG13717.1"/>
    <property type="molecule type" value="Genomic_DNA"/>
</dbReference>
<feature type="transmembrane region" description="Helical" evidence="5">
    <location>
        <begin position="460"/>
        <end position="484"/>
    </location>
</feature>
<name>Q9G860_MALJA</name>
<feature type="transmembrane region" description="Helical" evidence="5">
    <location>
        <begin position="12"/>
        <end position="31"/>
    </location>
</feature>
<feature type="domain" description="NADH:quinone oxidoreductase/Mrp antiporter transmembrane" evidence="6">
    <location>
        <begin position="132"/>
        <end position="431"/>
    </location>
</feature>
<feature type="transmembrane region" description="Helical" evidence="5">
    <location>
        <begin position="381"/>
        <end position="403"/>
    </location>
</feature>
<keyword evidence="4 5" id="KW-0472">Membrane</keyword>
<sequence>MNNILINLFKTIPTEIFLFISVSILILYGIINTTSLLINRYIILNNLNILVIFTLLISILLIYQNPFVNNVTFNNTFINDNFINIIKIIVLISSISSIIISLNYLKNNKINSFEYSILILFSTIAMLLMTSSYNLISIYLSIELQSLAFYVLASMKRNSEYSTEASFKYFILGVFSSGFLLLGFSILYGITGINNIEQFYKLFIINYSNIEHISLYISLFLIIISFLFKIGAAPFHMWLPDVYEGSPLSVTAFFAITPKIVILSLIIRLFIYTFYDIIEELNYIFIISSITSMALASFFALYQKKIIRLLAYSAIGHIGYILIGITSSSINSIQSSLLYIIVYIIMTINIYSIVISLYSNNNNIEIKYIKELINLSKQNPILAFSFTMLLFSMAGIPPLAGFFNKLYIFSSAINVSMYLLVFIGILTSVISAVYYIYIIRIMYFEKSSVWIYIKQMNLELSYVISITFLFIFLFICFLSPALMYTHLFAFFLSI</sequence>
<proteinExistence type="inferred from homology"/>
<evidence type="ECO:0000256" key="2">
    <source>
        <dbReference type="ARBA" id="ARBA00022692"/>
    </source>
</evidence>
<keyword evidence="7" id="KW-0496">Mitochondrion</keyword>
<feature type="transmembrane region" description="Helical" evidence="5">
    <location>
        <begin position="43"/>
        <end position="63"/>
    </location>
</feature>
<evidence type="ECO:0000256" key="1">
    <source>
        <dbReference type="ARBA" id="ARBA00004141"/>
    </source>
</evidence>
<evidence type="ECO:0000313" key="7">
    <source>
        <dbReference type="EMBL" id="AAG13717.1"/>
    </source>
</evidence>
<dbReference type="AlphaFoldDB" id="Q9G860"/>
<keyword evidence="3 5" id="KW-1133">Transmembrane helix</keyword>
<feature type="transmembrane region" description="Helical" evidence="5">
    <location>
        <begin position="336"/>
        <end position="360"/>
    </location>
</feature>
<dbReference type="NCBIfam" id="TIGR01770">
    <property type="entry name" value="NDH_I_N"/>
    <property type="match status" value="1"/>
</dbReference>
<keyword evidence="2 5" id="KW-0812">Transmembrane</keyword>
<gene>
    <name evidence="7" type="primary">nad2</name>
</gene>